<proteinExistence type="predicted"/>
<gene>
    <name evidence="1" type="ORF">ABO01nite_23290</name>
</gene>
<organism evidence="1 2">
    <name type="scientific">Asaia bogorensis NBRC 16594</name>
    <dbReference type="NCBI Taxonomy" id="1231624"/>
    <lineage>
        <taxon>Bacteria</taxon>
        <taxon>Pseudomonadati</taxon>
        <taxon>Pseudomonadota</taxon>
        <taxon>Alphaproteobacteria</taxon>
        <taxon>Acetobacterales</taxon>
        <taxon>Acetobacteraceae</taxon>
        <taxon>Asaia</taxon>
    </lineage>
</organism>
<dbReference type="KEGG" id="abg:Asbog_01561"/>
<name>A0AAN4R4L0_9PROT</name>
<comment type="caution">
    <text evidence="1">The sequence shown here is derived from an EMBL/GenBank/DDBJ whole genome shotgun (WGS) entry which is preliminary data.</text>
</comment>
<protein>
    <submittedName>
        <fullName evidence="1">Uncharacterized protein</fullName>
    </submittedName>
</protein>
<accession>A0AAN4R4L0</accession>
<keyword evidence="2" id="KW-1185">Reference proteome</keyword>
<sequence>MTGDGRIQKNRAERVAFRQARLRGFVLASSYQKTQVHQIASNLIWRWPEIEDFISKTAGGSLFKLPMGKNGKFEQLPL</sequence>
<evidence type="ECO:0000313" key="1">
    <source>
        <dbReference type="EMBL" id="GEL54322.1"/>
    </source>
</evidence>
<evidence type="ECO:0000313" key="2">
    <source>
        <dbReference type="Proteomes" id="UP000321287"/>
    </source>
</evidence>
<reference evidence="1 2" key="1">
    <citation type="submission" date="2019-07" db="EMBL/GenBank/DDBJ databases">
        <title>Whole genome shotgun sequence of Asaia bogorensis NBRC 16594.</title>
        <authorList>
            <person name="Hosoyama A."/>
            <person name="Uohara A."/>
            <person name="Ohji S."/>
            <person name="Ichikawa N."/>
        </authorList>
    </citation>
    <scope>NUCLEOTIDE SEQUENCE [LARGE SCALE GENOMIC DNA]</scope>
    <source>
        <strain evidence="1 2">NBRC 16594</strain>
    </source>
</reference>
<dbReference type="Proteomes" id="UP000321287">
    <property type="component" value="Unassembled WGS sequence"/>
</dbReference>
<dbReference type="AlphaFoldDB" id="A0AAN4R4L0"/>
<dbReference type="EMBL" id="BJVS01000007">
    <property type="protein sequence ID" value="GEL54322.1"/>
    <property type="molecule type" value="Genomic_DNA"/>
</dbReference>